<dbReference type="GO" id="GO:0042273">
    <property type="term" value="P:ribosomal large subunit biogenesis"/>
    <property type="evidence" value="ECO:0007669"/>
    <property type="project" value="TreeGrafter"/>
</dbReference>
<feature type="region of interest" description="Disordered" evidence="8">
    <location>
        <begin position="101"/>
        <end position="196"/>
    </location>
</feature>
<proteinExistence type="inferred from homology"/>
<evidence type="ECO:0000256" key="3">
    <source>
        <dbReference type="ARBA" id="ARBA00008479"/>
    </source>
</evidence>
<comment type="subunit">
    <text evidence="4">Component of the pre-66S ribosomal particle.</text>
</comment>
<evidence type="ECO:0000256" key="8">
    <source>
        <dbReference type="SAM" id="MobiDB-lite"/>
    </source>
</evidence>
<dbReference type="InterPro" id="IPR019002">
    <property type="entry name" value="Ribosome_biogenesis_Nop16"/>
</dbReference>
<accession>A0A9P4YFW0</accession>
<comment type="subcellular location">
    <subcellularLocation>
        <location evidence="2">Nucleus</location>
        <location evidence="2">Nucleolus</location>
    </subcellularLocation>
</comment>
<evidence type="ECO:0000256" key="1">
    <source>
        <dbReference type="ARBA" id="ARBA00002889"/>
    </source>
</evidence>
<organism evidence="9 10">
    <name type="scientific">Trichophyton interdigitale</name>
    <dbReference type="NCBI Taxonomy" id="101480"/>
    <lineage>
        <taxon>Eukaryota</taxon>
        <taxon>Fungi</taxon>
        <taxon>Dikarya</taxon>
        <taxon>Ascomycota</taxon>
        <taxon>Pezizomycotina</taxon>
        <taxon>Eurotiomycetes</taxon>
        <taxon>Eurotiomycetidae</taxon>
        <taxon>Onygenales</taxon>
        <taxon>Arthrodermataceae</taxon>
        <taxon>Trichophyton</taxon>
    </lineage>
</organism>
<feature type="compositionally biased region" description="Basic and acidic residues" evidence="8">
    <location>
        <begin position="103"/>
        <end position="114"/>
    </location>
</feature>
<protein>
    <recommendedName>
        <fullName evidence="5">Nucleolar protein 16</fullName>
    </recommendedName>
</protein>
<feature type="compositionally biased region" description="Basic residues" evidence="8">
    <location>
        <begin position="39"/>
        <end position="62"/>
    </location>
</feature>
<evidence type="ECO:0000313" key="9">
    <source>
        <dbReference type="EMBL" id="KAF3893105.1"/>
    </source>
</evidence>
<dbReference type="Pfam" id="PF09420">
    <property type="entry name" value="Nop16"/>
    <property type="match status" value="1"/>
</dbReference>
<keyword evidence="6" id="KW-0539">Nucleus</keyword>
<dbReference type="PANTHER" id="PTHR13243">
    <property type="entry name" value="HSPC111 PROTEIN-RELATED"/>
    <property type="match status" value="1"/>
</dbReference>
<dbReference type="GO" id="GO:0005730">
    <property type="term" value="C:nucleolus"/>
    <property type="evidence" value="ECO:0007669"/>
    <property type="project" value="UniProtKB-SubCell"/>
</dbReference>
<comment type="similarity">
    <text evidence="3">Belongs to the NOP16 family.</text>
</comment>
<feature type="compositionally biased region" description="Basic and acidic residues" evidence="8">
    <location>
        <begin position="140"/>
        <end position="150"/>
    </location>
</feature>
<name>A0A9P4YFW0_9EURO</name>
<evidence type="ECO:0000313" key="10">
    <source>
        <dbReference type="Proteomes" id="UP000749309"/>
    </source>
</evidence>
<feature type="compositionally biased region" description="Acidic residues" evidence="8">
    <location>
        <begin position="181"/>
        <end position="190"/>
    </location>
</feature>
<dbReference type="PANTHER" id="PTHR13243:SF1">
    <property type="entry name" value="NUCLEOLAR PROTEIN 16"/>
    <property type="match status" value="1"/>
</dbReference>
<sequence length="279" mass="31948">MEKEKVLKRDKTTRGKPKKSDCAFTLVRDTTEGKMGKVLQKKKNRSSNPRVKHKSKKAKNGNKKINVFGNAIIKSNWDKKLTLTQNYRRLGLTSRLNAPAGGVEKKISKGESDTTRSGPSEPFHVPLTQKRSKKLQPGEVRVERDPETGKILRVISGDNEEDETIEVAGRKRRRNNPLNDPLEDLPEDTDMALGDLNGTSSFDVVVELEKQAAAQEEQLKNRKPRHQSKREEEWLERLVQKYGDDTARMAKDRKLNPMQQTEADIARRLRKMRARNENE</sequence>
<evidence type="ECO:0000256" key="5">
    <source>
        <dbReference type="ARBA" id="ARBA00015522"/>
    </source>
</evidence>
<dbReference type="EMBL" id="JAAQVJ010000148">
    <property type="protein sequence ID" value="KAF3893105.1"/>
    <property type="molecule type" value="Genomic_DNA"/>
</dbReference>
<comment type="function">
    <text evidence="1">Involved in the biogenesis of the 60S ribosomal subunit.</text>
</comment>
<evidence type="ECO:0000256" key="6">
    <source>
        <dbReference type="ARBA" id="ARBA00023242"/>
    </source>
</evidence>
<reference evidence="9" key="1">
    <citation type="submission" date="2020-03" db="EMBL/GenBank/DDBJ databases">
        <title>Whole Genome Sequence of Trichophyton interdigitale from India.</title>
        <authorList>
            <person name="Kumar P."/>
        </authorList>
    </citation>
    <scope>NUCLEOTIDE SEQUENCE</scope>
    <source>
        <strain evidence="9">UCMS-IGIB-CI14</strain>
    </source>
</reference>
<comment type="caution">
    <text evidence="9">The sequence shown here is derived from an EMBL/GenBank/DDBJ whole genome shotgun (WGS) entry which is preliminary data.</text>
</comment>
<feature type="region of interest" description="Disordered" evidence="8">
    <location>
        <begin position="1"/>
        <end position="62"/>
    </location>
</feature>
<gene>
    <name evidence="9" type="ORF">GY632_4374</name>
</gene>
<keyword evidence="7" id="KW-0687">Ribonucleoprotein</keyword>
<evidence type="ECO:0000256" key="4">
    <source>
        <dbReference type="ARBA" id="ARBA00011187"/>
    </source>
</evidence>
<dbReference type="GO" id="GO:1990904">
    <property type="term" value="C:ribonucleoprotein complex"/>
    <property type="evidence" value="ECO:0007669"/>
    <property type="project" value="UniProtKB-KW"/>
</dbReference>
<dbReference type="AlphaFoldDB" id="A0A9P4YFW0"/>
<evidence type="ECO:0000256" key="7">
    <source>
        <dbReference type="ARBA" id="ARBA00023274"/>
    </source>
</evidence>
<evidence type="ECO:0000256" key="2">
    <source>
        <dbReference type="ARBA" id="ARBA00004604"/>
    </source>
</evidence>
<feature type="compositionally biased region" description="Basic and acidic residues" evidence="8">
    <location>
        <begin position="1"/>
        <end position="21"/>
    </location>
</feature>
<dbReference type="Proteomes" id="UP000749309">
    <property type="component" value="Unassembled WGS sequence"/>
</dbReference>